<accession>A0ABN2L1U3</accession>
<evidence type="ECO:0000313" key="1">
    <source>
        <dbReference type="EMBL" id="GAA1772212.1"/>
    </source>
</evidence>
<comment type="caution">
    <text evidence="1">The sequence shown here is derived from an EMBL/GenBank/DDBJ whole genome shotgun (WGS) entry which is preliminary data.</text>
</comment>
<gene>
    <name evidence="1" type="ORF">GCM10009810_32020</name>
</gene>
<evidence type="ECO:0000313" key="2">
    <source>
        <dbReference type="Proteomes" id="UP001501475"/>
    </source>
</evidence>
<organism evidence="1 2">
    <name type="scientific">Nostocoides vanveenii</name>
    <dbReference type="NCBI Taxonomy" id="330835"/>
    <lineage>
        <taxon>Bacteria</taxon>
        <taxon>Bacillati</taxon>
        <taxon>Actinomycetota</taxon>
        <taxon>Actinomycetes</taxon>
        <taxon>Micrococcales</taxon>
        <taxon>Intrasporangiaceae</taxon>
        <taxon>Nostocoides</taxon>
    </lineage>
</organism>
<dbReference type="EMBL" id="BAAAPN010000092">
    <property type="protein sequence ID" value="GAA1772212.1"/>
    <property type="molecule type" value="Genomic_DNA"/>
</dbReference>
<name>A0ABN2L1U3_9MICO</name>
<sequence length="160" mass="17155">MRRLAPAHPVTLPHVTDELADWSAWAPLLKAVADAPTVPGVYMARERHSGQVVYVGMAGERSGRGLRGRLRVYLSGKAAVSGLGEAAMDRALADADGLANMLAEVREGSPGRTRVWATRALTRAELEIRWATCADKTAAVALERQAIATLADTGLWNRAQ</sequence>
<protein>
    <recommendedName>
        <fullName evidence="3">GIY-YIG domain-containing protein</fullName>
    </recommendedName>
</protein>
<proteinExistence type="predicted"/>
<reference evidence="1 2" key="1">
    <citation type="journal article" date="2019" name="Int. J. Syst. Evol. Microbiol.">
        <title>The Global Catalogue of Microorganisms (GCM) 10K type strain sequencing project: providing services to taxonomists for standard genome sequencing and annotation.</title>
        <authorList>
            <consortium name="The Broad Institute Genomics Platform"/>
            <consortium name="The Broad Institute Genome Sequencing Center for Infectious Disease"/>
            <person name="Wu L."/>
            <person name="Ma J."/>
        </authorList>
    </citation>
    <scope>NUCLEOTIDE SEQUENCE [LARGE SCALE GENOMIC DNA]</scope>
    <source>
        <strain evidence="1 2">JCM 15591</strain>
    </source>
</reference>
<dbReference type="Proteomes" id="UP001501475">
    <property type="component" value="Unassembled WGS sequence"/>
</dbReference>
<evidence type="ECO:0008006" key="3">
    <source>
        <dbReference type="Google" id="ProtNLM"/>
    </source>
</evidence>
<keyword evidence="2" id="KW-1185">Reference proteome</keyword>